<dbReference type="GO" id="GO:0030638">
    <property type="term" value="P:polyketide metabolic process"/>
    <property type="evidence" value="ECO:0007669"/>
    <property type="project" value="InterPro"/>
</dbReference>
<organism evidence="1 2">
    <name type="scientific">Nonomuraea mesophila</name>
    <dbReference type="NCBI Taxonomy" id="2530382"/>
    <lineage>
        <taxon>Bacteria</taxon>
        <taxon>Bacillati</taxon>
        <taxon>Actinomycetota</taxon>
        <taxon>Actinomycetes</taxon>
        <taxon>Streptosporangiales</taxon>
        <taxon>Streptosporangiaceae</taxon>
        <taxon>Nonomuraea</taxon>
    </lineage>
</organism>
<comment type="caution">
    <text evidence="1">The sequence shown here is derived from an EMBL/GenBank/DDBJ whole genome shotgun (WGS) entry which is preliminary data.</text>
</comment>
<dbReference type="PANTHER" id="PTHR38436">
    <property type="entry name" value="POLYKETIDE CYCLASE SNOAL-LIKE DOMAIN"/>
    <property type="match status" value="1"/>
</dbReference>
<dbReference type="SUPFAM" id="SSF54427">
    <property type="entry name" value="NTF2-like"/>
    <property type="match status" value="1"/>
</dbReference>
<proteinExistence type="predicted"/>
<dbReference type="InterPro" id="IPR032710">
    <property type="entry name" value="NTF2-like_dom_sf"/>
</dbReference>
<name>A0A4R5FVQ0_9ACTN</name>
<sequence length="139" mass="15328">MSSNKAIFQRFHEALNSRDAALIAATVDEVCHPDVIFHAPVPTGVTGTRALKEVWPVLLRGFPDIRVEVQDVIAEGDRLVSRHVVTGTHQGEFRGLPPTGRAVTYDEIFIFRFADGRIAELWGVVDVLTQLRQLGAVPS</sequence>
<dbReference type="InterPro" id="IPR009959">
    <property type="entry name" value="Cyclase_SnoaL-like"/>
</dbReference>
<dbReference type="EMBL" id="SMLD01000011">
    <property type="protein sequence ID" value="TDE57983.1"/>
    <property type="molecule type" value="Genomic_DNA"/>
</dbReference>
<gene>
    <name evidence="1" type="ORF">E1295_06825</name>
</gene>
<evidence type="ECO:0000313" key="1">
    <source>
        <dbReference type="EMBL" id="TDE57983.1"/>
    </source>
</evidence>
<dbReference type="Proteomes" id="UP000295136">
    <property type="component" value="Unassembled WGS sequence"/>
</dbReference>
<dbReference type="RefSeq" id="WP_132628815.1">
    <property type="nucleotide sequence ID" value="NZ_SMLD01000011.1"/>
</dbReference>
<protein>
    <submittedName>
        <fullName evidence="1">Ester cyclase</fullName>
    </submittedName>
</protein>
<dbReference type="PANTHER" id="PTHR38436:SF1">
    <property type="entry name" value="ESTER CYCLASE"/>
    <property type="match status" value="1"/>
</dbReference>
<reference evidence="1 2" key="1">
    <citation type="submission" date="2019-03" db="EMBL/GenBank/DDBJ databases">
        <title>Draft genome sequences of novel Actinobacteria.</title>
        <authorList>
            <person name="Sahin N."/>
            <person name="Ay H."/>
            <person name="Saygin H."/>
        </authorList>
    </citation>
    <scope>NUCLEOTIDE SEQUENCE [LARGE SCALE GENOMIC DNA]</scope>
    <source>
        <strain evidence="1 2">6K102</strain>
    </source>
</reference>
<evidence type="ECO:0000313" key="2">
    <source>
        <dbReference type="Proteomes" id="UP000295136"/>
    </source>
</evidence>
<accession>A0A4R5FVQ0</accession>
<dbReference type="Gene3D" id="3.10.450.50">
    <property type="match status" value="1"/>
</dbReference>
<keyword evidence="2" id="KW-1185">Reference proteome</keyword>
<dbReference type="Pfam" id="PF07366">
    <property type="entry name" value="SnoaL"/>
    <property type="match status" value="1"/>
</dbReference>
<dbReference type="AlphaFoldDB" id="A0A4R5FVQ0"/>